<keyword evidence="2" id="KW-0812">Transmembrane</keyword>
<reference evidence="3 4" key="1">
    <citation type="submission" date="2020-08" db="EMBL/GenBank/DDBJ databases">
        <title>Genomic Encyclopedia of Type Strains, Phase IV (KMG-IV): sequencing the most valuable type-strain genomes for metagenomic binning, comparative biology and taxonomic classification.</title>
        <authorList>
            <person name="Goeker M."/>
        </authorList>
    </citation>
    <scope>NUCLEOTIDE SEQUENCE [LARGE SCALE GENOMIC DNA]</scope>
    <source>
        <strain evidence="3 4">DSM 4737</strain>
    </source>
</reference>
<keyword evidence="1" id="KW-0175">Coiled coil</keyword>
<proteinExistence type="predicted"/>
<dbReference type="EMBL" id="JACHOR010000005">
    <property type="protein sequence ID" value="MBB5747417.1"/>
    <property type="molecule type" value="Genomic_DNA"/>
</dbReference>
<evidence type="ECO:0000256" key="1">
    <source>
        <dbReference type="SAM" id="Coils"/>
    </source>
</evidence>
<protein>
    <submittedName>
        <fullName evidence="3">Uncharacterized protein YigA (DUF484 family)</fullName>
    </submittedName>
</protein>
<dbReference type="RefSeq" id="WP_183214391.1">
    <property type="nucleotide sequence ID" value="NZ_JACHOR010000005.1"/>
</dbReference>
<keyword evidence="2" id="KW-0472">Membrane</keyword>
<organism evidence="3 4">
    <name type="scientific">Brevundimonas variabilis</name>
    <dbReference type="NCBI Taxonomy" id="74312"/>
    <lineage>
        <taxon>Bacteria</taxon>
        <taxon>Pseudomonadati</taxon>
        <taxon>Pseudomonadota</taxon>
        <taxon>Alphaproteobacteria</taxon>
        <taxon>Caulobacterales</taxon>
        <taxon>Caulobacteraceae</taxon>
        <taxon>Brevundimonas</taxon>
    </lineage>
</organism>
<feature type="coiled-coil region" evidence="1">
    <location>
        <begin position="54"/>
        <end position="88"/>
    </location>
</feature>
<sequence>MGEVAVLDALSGTVASSFERAPWGWGVLVILLGFFVRLRPIMAKLASERETSLLAARAQDNDSLRQRVEALERRLDDERRAHDAERAVDRHRINNLTQCLDALLMLLEMAPDKAGDHVARIKEMRERQASMESVEKATITAAVVTMTGPAS</sequence>
<dbReference type="Proteomes" id="UP000545037">
    <property type="component" value="Unassembled WGS sequence"/>
</dbReference>
<evidence type="ECO:0000256" key="2">
    <source>
        <dbReference type="SAM" id="Phobius"/>
    </source>
</evidence>
<accession>A0A7W9FFG8</accession>
<name>A0A7W9FFG8_9CAUL</name>
<evidence type="ECO:0000313" key="4">
    <source>
        <dbReference type="Proteomes" id="UP000545037"/>
    </source>
</evidence>
<keyword evidence="4" id="KW-1185">Reference proteome</keyword>
<feature type="transmembrane region" description="Helical" evidence="2">
    <location>
        <begin position="20"/>
        <end position="38"/>
    </location>
</feature>
<comment type="caution">
    <text evidence="3">The sequence shown here is derived from an EMBL/GenBank/DDBJ whole genome shotgun (WGS) entry which is preliminary data.</text>
</comment>
<gene>
    <name evidence="3" type="ORF">GGR13_003038</name>
</gene>
<keyword evidence="2" id="KW-1133">Transmembrane helix</keyword>
<evidence type="ECO:0000313" key="3">
    <source>
        <dbReference type="EMBL" id="MBB5747417.1"/>
    </source>
</evidence>
<dbReference type="AlphaFoldDB" id="A0A7W9FFG8"/>